<dbReference type="eggNOG" id="COG0357">
    <property type="taxonomic scope" value="Bacteria"/>
</dbReference>
<evidence type="ECO:0000313" key="7">
    <source>
        <dbReference type="EMBL" id="AHI53385.1"/>
    </source>
</evidence>
<dbReference type="PANTHER" id="PTHR31760">
    <property type="entry name" value="S-ADENOSYL-L-METHIONINE-DEPENDENT METHYLTRANSFERASES SUPERFAMILY PROTEIN"/>
    <property type="match status" value="1"/>
</dbReference>
<organism evidence="7 8">
    <name type="scientific">Spiroplasma culicicola AES-1</name>
    <dbReference type="NCBI Taxonomy" id="1276246"/>
    <lineage>
        <taxon>Bacteria</taxon>
        <taxon>Bacillati</taxon>
        <taxon>Mycoplasmatota</taxon>
        <taxon>Mollicutes</taxon>
        <taxon>Entomoplasmatales</taxon>
        <taxon>Spiroplasmataceae</taxon>
        <taxon>Spiroplasma</taxon>
    </lineage>
</organism>
<dbReference type="InterPro" id="IPR029063">
    <property type="entry name" value="SAM-dependent_MTases_sf"/>
</dbReference>
<dbReference type="Gene3D" id="3.40.50.150">
    <property type="entry name" value="Vaccinia Virus protein VP39"/>
    <property type="match status" value="1"/>
</dbReference>
<evidence type="ECO:0000256" key="3">
    <source>
        <dbReference type="ARBA" id="ARBA00022603"/>
    </source>
</evidence>
<keyword evidence="4 6" id="KW-0808">Transferase</keyword>
<keyword evidence="8" id="KW-1185">Reference proteome</keyword>
<feature type="binding site" evidence="6">
    <location>
        <position position="72"/>
    </location>
    <ligand>
        <name>S-adenosyl-L-methionine</name>
        <dbReference type="ChEBI" id="CHEBI:59789"/>
    </ligand>
</feature>
<keyword evidence="2 6" id="KW-0698">rRNA processing</keyword>
<dbReference type="CDD" id="cd02440">
    <property type="entry name" value="AdoMet_MTases"/>
    <property type="match status" value="1"/>
</dbReference>
<dbReference type="Pfam" id="PF02527">
    <property type="entry name" value="GidB"/>
    <property type="match status" value="1"/>
</dbReference>
<name>W6A917_9MOLU</name>
<comment type="similarity">
    <text evidence="6">Belongs to the methyltransferase superfamily. RNA methyltransferase RsmG family.</text>
</comment>
<dbReference type="PATRIC" id="fig|1276246.3.peg.1041"/>
<evidence type="ECO:0000256" key="1">
    <source>
        <dbReference type="ARBA" id="ARBA00022490"/>
    </source>
</evidence>
<evidence type="ECO:0000256" key="5">
    <source>
        <dbReference type="ARBA" id="ARBA00022691"/>
    </source>
</evidence>
<comment type="caution">
    <text evidence="6">Lacks conserved residue(s) required for the propagation of feature annotation.</text>
</comment>
<dbReference type="EC" id="2.1.1.-" evidence="6"/>
<dbReference type="GO" id="GO:0070043">
    <property type="term" value="F:rRNA (guanine-N7-)-methyltransferase activity"/>
    <property type="evidence" value="ECO:0007669"/>
    <property type="project" value="UniProtKB-UniRule"/>
</dbReference>
<reference evidence="7 8" key="1">
    <citation type="journal article" date="2014" name="Genome Biol. Evol.">
        <title>Molecular evolution of the substrate utilization strategies and putative virulence factors in mosquito-associated Spiroplasma species.</title>
        <authorList>
            <person name="Chang T.H."/>
            <person name="Lo W.S."/>
            <person name="Ku C."/>
            <person name="Chen L.L."/>
            <person name="Kuo C.H."/>
        </authorList>
    </citation>
    <scope>NUCLEOTIDE SEQUENCE [LARGE SCALE GENOMIC DNA]</scope>
    <source>
        <strain evidence="7">AES-1</strain>
    </source>
</reference>
<dbReference type="SUPFAM" id="SSF53335">
    <property type="entry name" value="S-adenosyl-L-methionine-dependent methyltransferases"/>
    <property type="match status" value="1"/>
</dbReference>
<evidence type="ECO:0000256" key="6">
    <source>
        <dbReference type="HAMAP-Rule" id="MF_00074"/>
    </source>
</evidence>
<keyword evidence="1 6" id="KW-0963">Cytoplasm</keyword>
<evidence type="ECO:0000256" key="2">
    <source>
        <dbReference type="ARBA" id="ARBA00022552"/>
    </source>
</evidence>
<keyword evidence="5 6" id="KW-0949">S-adenosyl-L-methionine</keyword>
<dbReference type="RefSeq" id="WP_025363607.1">
    <property type="nucleotide sequence ID" value="NZ_CP006681.1"/>
</dbReference>
<proteinExistence type="inferred from homology"/>
<gene>
    <name evidence="7" type="primary">gidB</name>
    <name evidence="6" type="synonym">rsmG</name>
    <name evidence="7" type="ORF">SCULI_v1c10450</name>
</gene>
<comment type="subcellular location">
    <subcellularLocation>
        <location evidence="6">Cytoplasm</location>
    </subcellularLocation>
</comment>
<evidence type="ECO:0000313" key="8">
    <source>
        <dbReference type="Proteomes" id="UP000019267"/>
    </source>
</evidence>
<feature type="binding site" evidence="6">
    <location>
        <position position="140"/>
    </location>
    <ligand>
        <name>S-adenosyl-L-methionine</name>
        <dbReference type="ChEBI" id="CHEBI:59789"/>
    </ligand>
</feature>
<evidence type="ECO:0000256" key="4">
    <source>
        <dbReference type="ARBA" id="ARBA00022679"/>
    </source>
</evidence>
<dbReference type="HOGENOM" id="CLU_065341_0_1_14"/>
<dbReference type="AlphaFoldDB" id="W6A917"/>
<comment type="function">
    <text evidence="6">Specifically methylates the N7 position of a guanine in 16S rRNA.</text>
</comment>
<dbReference type="EMBL" id="CP006681">
    <property type="protein sequence ID" value="AHI53385.1"/>
    <property type="molecule type" value="Genomic_DNA"/>
</dbReference>
<dbReference type="Proteomes" id="UP000019267">
    <property type="component" value="Chromosome"/>
</dbReference>
<dbReference type="NCBIfam" id="TIGR00138">
    <property type="entry name" value="rsmG_gidB"/>
    <property type="match status" value="1"/>
</dbReference>
<feature type="binding site" evidence="6">
    <location>
        <begin position="123"/>
        <end position="124"/>
    </location>
    <ligand>
        <name>S-adenosyl-L-methionine</name>
        <dbReference type="ChEBI" id="CHEBI:59789"/>
    </ligand>
</feature>
<dbReference type="STRING" id="1276246.SCULI_v1c10450"/>
<dbReference type="GO" id="GO:0005829">
    <property type="term" value="C:cytosol"/>
    <property type="evidence" value="ECO:0007669"/>
    <property type="project" value="TreeGrafter"/>
</dbReference>
<dbReference type="PIRSF" id="PIRSF003078">
    <property type="entry name" value="GidB"/>
    <property type="match status" value="1"/>
</dbReference>
<sequence length="231" mass="26648">MNWDIFEENITKITSLQKEQLLKYMKILQEQNKIHNLTRIIDDQEVFYKHFLDSLLFTQKIEITNQSIIDIGTGAGFPGIVLKIIYPDTTIYLIESNGKKINFLNLVIHELGLKNIYAVSARAEELSIEKKEQFDIVVSRAMAPLNVLLELGVQFLKVGGQFICLKSKNVVNEILELNNKESDIGLKLYVEQKLNIENVGERVNLFYKKINSTNNNYPRLYSQIKKKPLGK</sequence>
<feature type="binding site" evidence="6">
    <location>
        <position position="77"/>
    </location>
    <ligand>
        <name>S-adenosyl-L-methionine</name>
        <dbReference type="ChEBI" id="CHEBI:59789"/>
    </ligand>
</feature>
<protein>
    <recommendedName>
        <fullName evidence="6">Ribosomal RNA small subunit methyltransferase G</fullName>
        <ecNumber evidence="6">2.1.1.-</ecNumber>
    </recommendedName>
    <alternativeName>
        <fullName evidence="6">16S rRNA 7-methylguanosine methyltransferase</fullName>
        <shortName evidence="6">16S rRNA m7G methyltransferase</shortName>
    </alternativeName>
</protein>
<dbReference type="KEGG" id="scq:SCULI_v1c10450"/>
<dbReference type="InterPro" id="IPR003682">
    <property type="entry name" value="rRNA_ssu_MeTfrase_G"/>
</dbReference>
<keyword evidence="3 6" id="KW-0489">Methyltransferase</keyword>
<dbReference type="HAMAP" id="MF_00074">
    <property type="entry name" value="16SrRNA_methyltr_G"/>
    <property type="match status" value="1"/>
</dbReference>
<accession>W6A917</accession>
<dbReference type="PANTHER" id="PTHR31760:SF0">
    <property type="entry name" value="S-ADENOSYL-L-METHIONINE-DEPENDENT METHYLTRANSFERASES SUPERFAMILY PROTEIN"/>
    <property type="match status" value="1"/>
</dbReference>